<reference evidence="2 3" key="2">
    <citation type="submission" date="2018-08" db="EMBL/GenBank/DDBJ databases">
        <title>The draft genome of Acinetobacter sichuanensis strain WCHAc060041.</title>
        <authorList>
            <person name="Qin J."/>
            <person name="Feng Y."/>
            <person name="Zong Z."/>
        </authorList>
    </citation>
    <scope>NUCLEOTIDE SEQUENCE [LARGE SCALE GENOMIC DNA]</scope>
    <source>
        <strain evidence="2 3">WCHAc060041</strain>
    </source>
</reference>
<gene>
    <name evidence="1" type="ORF">ACFODO_22825</name>
    <name evidence="2" type="ORF">C9E89_017965</name>
</gene>
<dbReference type="EMBL" id="JBHRSF010000160">
    <property type="protein sequence ID" value="MFC2998033.1"/>
    <property type="molecule type" value="Genomic_DNA"/>
</dbReference>
<protein>
    <submittedName>
        <fullName evidence="2">Uncharacterized protein</fullName>
    </submittedName>
</protein>
<proteinExistence type="predicted"/>
<reference evidence="4" key="3">
    <citation type="journal article" date="2019" name="Int. J. Syst. Evol. Microbiol.">
        <title>The Global Catalogue of Microorganisms (GCM) 10K type strain sequencing project: providing services to taxonomists for standard genome sequencing and annotation.</title>
        <authorList>
            <consortium name="The Broad Institute Genomics Platform"/>
            <consortium name="The Broad Institute Genome Sequencing Center for Infectious Disease"/>
            <person name="Wu L."/>
            <person name="Ma J."/>
        </authorList>
    </citation>
    <scope>NUCLEOTIDE SEQUENCE [LARGE SCALE GENOMIC DNA]</scope>
    <source>
        <strain evidence="4">KCTC 62575</strain>
    </source>
</reference>
<evidence type="ECO:0000313" key="3">
    <source>
        <dbReference type="Proteomes" id="UP000240957"/>
    </source>
</evidence>
<reference evidence="1" key="4">
    <citation type="submission" date="2024-09" db="EMBL/GenBank/DDBJ databases">
        <authorList>
            <person name="Sun Q."/>
            <person name="Mori K."/>
        </authorList>
    </citation>
    <scope>NUCLEOTIDE SEQUENCE</scope>
    <source>
        <strain evidence="1">KCTC 62575</strain>
    </source>
</reference>
<accession>A0A371YL29</accession>
<evidence type="ECO:0000313" key="2">
    <source>
        <dbReference type="EMBL" id="RFC82166.1"/>
    </source>
</evidence>
<dbReference type="RefSeq" id="WP_107009709.1">
    <property type="nucleotide sequence ID" value="NZ_JBHRSF010000160.1"/>
</dbReference>
<reference evidence="1" key="1">
    <citation type="journal article" date="2014" name="Int. J. Syst. Evol. Microbiol.">
        <title>Complete genome of a new Firmicutes species belonging to the dominant human colonic microbiota ('Ruminococcus bicirculans') reveals two chromosomes and a selective capacity to utilize plant glucans.</title>
        <authorList>
            <consortium name="NISC Comparative Sequencing Program"/>
            <person name="Wegmann U."/>
            <person name="Louis P."/>
            <person name="Goesmann A."/>
            <person name="Henrissat B."/>
            <person name="Duncan S.H."/>
            <person name="Flint H.J."/>
        </authorList>
    </citation>
    <scope>NUCLEOTIDE SEQUENCE</scope>
    <source>
        <strain evidence="1">KCTC 62575</strain>
    </source>
</reference>
<comment type="caution">
    <text evidence="2">The sequence shown here is derived from an EMBL/GenBank/DDBJ whole genome shotgun (WGS) entry which is preliminary data.</text>
</comment>
<evidence type="ECO:0000313" key="1">
    <source>
        <dbReference type="EMBL" id="MFC2998033.1"/>
    </source>
</evidence>
<evidence type="ECO:0000313" key="4">
    <source>
        <dbReference type="Proteomes" id="UP001595455"/>
    </source>
</evidence>
<name>A0A371YL29_9GAMM</name>
<organism evidence="2 3">
    <name type="scientific">Acinetobacter sichuanensis</name>
    <dbReference type="NCBI Taxonomy" id="2136183"/>
    <lineage>
        <taxon>Bacteria</taxon>
        <taxon>Pseudomonadati</taxon>
        <taxon>Pseudomonadota</taxon>
        <taxon>Gammaproteobacteria</taxon>
        <taxon>Moraxellales</taxon>
        <taxon>Moraxellaceae</taxon>
        <taxon>Acinetobacter</taxon>
    </lineage>
</organism>
<keyword evidence="4" id="KW-1185">Reference proteome</keyword>
<dbReference type="Proteomes" id="UP000240957">
    <property type="component" value="Unassembled WGS sequence"/>
</dbReference>
<sequence length="108" mass="12873">MTKNKSIFIVLLLMLVLIPVCQELYKQRIYNQAMKEFCVQSHLRQSMNEILMIIAQHEMLKVYKHTANKMIIFPKKPSLDTALCQLEIKENRVINIRYSLAEYEREDL</sequence>
<dbReference type="OrthoDB" id="9873108at2"/>
<dbReference type="Proteomes" id="UP001595455">
    <property type="component" value="Unassembled WGS sequence"/>
</dbReference>
<dbReference type="AlphaFoldDB" id="A0A371YL29"/>
<dbReference type="EMBL" id="PYIX02000041">
    <property type="protein sequence ID" value="RFC82166.1"/>
    <property type="molecule type" value="Genomic_DNA"/>
</dbReference>